<evidence type="ECO:0000313" key="5">
    <source>
        <dbReference type="EMBL" id="GAA0212227.1"/>
    </source>
</evidence>
<proteinExistence type="predicted"/>
<dbReference type="EMBL" id="BAAACR010000009">
    <property type="protein sequence ID" value="GAA0212227.1"/>
    <property type="molecule type" value="Genomic_DNA"/>
</dbReference>
<dbReference type="Pfam" id="PF00149">
    <property type="entry name" value="Metallophos"/>
    <property type="match status" value="1"/>
</dbReference>
<protein>
    <recommendedName>
        <fullName evidence="4">Calcineurin-like phosphoesterase domain-containing protein</fullName>
    </recommendedName>
</protein>
<sequence>MPGFLVIFLLIVLALLALSVYFLRYLAEGRRLRAARIALVFFELGSVGGLFFLFSTHRTDGWAGLVTLPIILLLVAQMIVLALVAVVVSVRFFLRTLENAPYDEGRRRVLKNAALYPAAGVLLSSYGAFIERKHTVRRDYTIPVPNLPPEADGMVIAQISDVHLGMFFSVEVFDALLTEAAAGGADLLAVTGDVFDDERLNERAAKVLAAHAGDFRDGIWYCIGNHEYYHDGRPIVDRMAGEGAVHVVLNSAARVAGRGALYIAGVDYPFARGDGFYTQKEAYFTAAMADVSRDAVTVLLAHHPEFIDDAAAHGGVPLTLTGHTHGSQFGILGLPLFPVFKYTRGMVRIGDSYGYVHTGNGSWFPLRIGCPPEIAYFRLERTVQ</sequence>
<feature type="domain" description="Calcineurin-like phosphoesterase" evidence="4">
    <location>
        <begin position="154"/>
        <end position="326"/>
    </location>
</feature>
<dbReference type="Gene3D" id="3.60.21.10">
    <property type="match status" value="1"/>
</dbReference>
<dbReference type="InterPro" id="IPR004843">
    <property type="entry name" value="Calcineurin-like_PHP"/>
</dbReference>
<feature type="transmembrane region" description="Helical" evidence="3">
    <location>
        <begin position="113"/>
        <end position="130"/>
    </location>
</feature>
<dbReference type="Proteomes" id="UP001500399">
    <property type="component" value="Unassembled WGS sequence"/>
</dbReference>
<evidence type="ECO:0000256" key="1">
    <source>
        <dbReference type="ARBA" id="ARBA00022723"/>
    </source>
</evidence>
<dbReference type="InterPro" id="IPR051158">
    <property type="entry name" value="Metallophosphoesterase_sf"/>
</dbReference>
<accession>A0ABP3CPV2</accession>
<evidence type="ECO:0000256" key="2">
    <source>
        <dbReference type="ARBA" id="ARBA00022801"/>
    </source>
</evidence>
<keyword evidence="3" id="KW-1133">Transmembrane helix</keyword>
<dbReference type="SUPFAM" id="SSF56300">
    <property type="entry name" value="Metallo-dependent phosphatases"/>
    <property type="match status" value="1"/>
</dbReference>
<keyword evidence="3" id="KW-0472">Membrane</keyword>
<name>A0ABP3CPV2_9FIRM</name>
<evidence type="ECO:0000259" key="4">
    <source>
        <dbReference type="Pfam" id="PF00149"/>
    </source>
</evidence>
<reference evidence="6" key="1">
    <citation type="journal article" date="2019" name="Int. J. Syst. Evol. Microbiol.">
        <title>The Global Catalogue of Microorganisms (GCM) 10K type strain sequencing project: providing services to taxonomists for standard genome sequencing and annotation.</title>
        <authorList>
            <consortium name="The Broad Institute Genomics Platform"/>
            <consortium name="The Broad Institute Genome Sequencing Center for Infectious Disease"/>
            <person name="Wu L."/>
            <person name="Ma J."/>
        </authorList>
    </citation>
    <scope>NUCLEOTIDE SEQUENCE [LARGE SCALE GENOMIC DNA]</scope>
    <source>
        <strain evidence="6">JCM 8542</strain>
    </source>
</reference>
<keyword evidence="3" id="KW-0812">Transmembrane</keyword>
<gene>
    <name evidence="5" type="ORF">GCM10008919_14400</name>
</gene>
<feature type="transmembrane region" description="Helical" evidence="3">
    <location>
        <begin position="6"/>
        <end position="27"/>
    </location>
</feature>
<evidence type="ECO:0000256" key="3">
    <source>
        <dbReference type="SAM" id="Phobius"/>
    </source>
</evidence>
<dbReference type="PANTHER" id="PTHR31302:SF31">
    <property type="entry name" value="PHOSPHODIESTERASE YAEI"/>
    <property type="match status" value="1"/>
</dbReference>
<keyword evidence="1" id="KW-0479">Metal-binding</keyword>
<keyword evidence="2" id="KW-0378">Hydrolase</keyword>
<feature type="transmembrane region" description="Helical" evidence="3">
    <location>
        <begin position="34"/>
        <end position="54"/>
    </location>
</feature>
<dbReference type="PANTHER" id="PTHR31302">
    <property type="entry name" value="TRANSMEMBRANE PROTEIN WITH METALLOPHOSPHOESTERASE DOMAIN-RELATED"/>
    <property type="match status" value="1"/>
</dbReference>
<organism evidence="5 6">
    <name type="scientific">Selenomonas dianae</name>
    <dbReference type="NCBI Taxonomy" id="135079"/>
    <lineage>
        <taxon>Bacteria</taxon>
        <taxon>Bacillati</taxon>
        <taxon>Bacillota</taxon>
        <taxon>Negativicutes</taxon>
        <taxon>Selenomonadales</taxon>
        <taxon>Selenomonadaceae</taxon>
        <taxon>Selenomonas</taxon>
    </lineage>
</organism>
<dbReference type="RefSeq" id="WP_304986685.1">
    <property type="nucleotide sequence ID" value="NZ_BAAACR010000009.1"/>
</dbReference>
<evidence type="ECO:0000313" key="6">
    <source>
        <dbReference type="Proteomes" id="UP001500399"/>
    </source>
</evidence>
<dbReference type="InterPro" id="IPR029052">
    <property type="entry name" value="Metallo-depent_PP-like"/>
</dbReference>
<keyword evidence="6" id="KW-1185">Reference proteome</keyword>
<feature type="transmembrane region" description="Helical" evidence="3">
    <location>
        <begin position="66"/>
        <end position="93"/>
    </location>
</feature>
<comment type="caution">
    <text evidence="5">The sequence shown here is derived from an EMBL/GenBank/DDBJ whole genome shotgun (WGS) entry which is preliminary data.</text>
</comment>